<dbReference type="Pfam" id="PF13193">
    <property type="entry name" value="AMP-binding_C"/>
    <property type="match status" value="1"/>
</dbReference>
<protein>
    <recommendedName>
        <fullName evidence="7">AMP-binding enzyme</fullName>
    </recommendedName>
</protein>
<evidence type="ECO:0000259" key="4">
    <source>
        <dbReference type="Pfam" id="PF13193"/>
    </source>
</evidence>
<feature type="domain" description="AMP-dependent synthetase/ligase" evidence="3">
    <location>
        <begin position="34"/>
        <end position="348"/>
    </location>
</feature>
<reference evidence="5 6" key="1">
    <citation type="submission" date="2015-06" db="EMBL/GenBank/DDBJ databases">
        <title>Talaromyces atroroseus IBT 11181 draft genome.</title>
        <authorList>
            <person name="Rasmussen K.B."/>
            <person name="Rasmussen S."/>
            <person name="Petersen B."/>
            <person name="Sicheritz-Ponten T."/>
            <person name="Mortensen U.H."/>
            <person name="Thrane U."/>
        </authorList>
    </citation>
    <scope>NUCLEOTIDE SEQUENCE [LARGE SCALE GENOMIC DNA]</scope>
    <source>
        <strain evidence="5 6">IBT 11181</strain>
    </source>
</reference>
<dbReference type="PANTHER" id="PTHR24096">
    <property type="entry name" value="LONG-CHAIN-FATTY-ACID--COA LIGASE"/>
    <property type="match status" value="1"/>
</dbReference>
<dbReference type="STRING" id="1441469.A0A225APK7"/>
<dbReference type="Gene3D" id="3.40.50.12780">
    <property type="entry name" value="N-terminal domain of ligase-like"/>
    <property type="match status" value="1"/>
</dbReference>
<dbReference type="Gene3D" id="3.30.300.30">
    <property type="match status" value="1"/>
</dbReference>
<dbReference type="GO" id="GO:0016405">
    <property type="term" value="F:CoA-ligase activity"/>
    <property type="evidence" value="ECO:0007669"/>
    <property type="project" value="TreeGrafter"/>
</dbReference>
<evidence type="ECO:0008006" key="7">
    <source>
        <dbReference type="Google" id="ProtNLM"/>
    </source>
</evidence>
<feature type="transmembrane region" description="Helical" evidence="2">
    <location>
        <begin position="32"/>
        <end position="50"/>
    </location>
</feature>
<dbReference type="Proteomes" id="UP000214365">
    <property type="component" value="Unassembled WGS sequence"/>
</dbReference>
<comment type="caution">
    <text evidence="5">The sequence shown here is derived from an EMBL/GenBank/DDBJ whole genome shotgun (WGS) entry which is preliminary data.</text>
</comment>
<comment type="similarity">
    <text evidence="1">Belongs to the ATP-dependent AMP-binding enzyme family.</text>
</comment>
<dbReference type="CDD" id="cd05911">
    <property type="entry name" value="Firefly_Luc_like"/>
    <property type="match status" value="1"/>
</dbReference>
<dbReference type="InterPro" id="IPR042099">
    <property type="entry name" value="ANL_N_sf"/>
</dbReference>
<evidence type="ECO:0000256" key="1">
    <source>
        <dbReference type="ARBA" id="ARBA00006432"/>
    </source>
</evidence>
<dbReference type="GO" id="GO:0019748">
    <property type="term" value="P:secondary metabolic process"/>
    <property type="evidence" value="ECO:0007669"/>
    <property type="project" value="TreeGrafter"/>
</dbReference>
<dbReference type="InterPro" id="IPR045851">
    <property type="entry name" value="AMP-bd_C_sf"/>
</dbReference>
<keyword evidence="2" id="KW-1133">Transmembrane helix</keyword>
<dbReference type="EMBL" id="LFMY01000004">
    <property type="protein sequence ID" value="OKL61423.1"/>
    <property type="molecule type" value="Genomic_DNA"/>
</dbReference>
<dbReference type="SUPFAM" id="SSF56801">
    <property type="entry name" value="Acetyl-CoA synthetase-like"/>
    <property type="match status" value="1"/>
</dbReference>
<dbReference type="Pfam" id="PF00501">
    <property type="entry name" value="AMP-binding"/>
    <property type="match status" value="1"/>
</dbReference>
<dbReference type="InterPro" id="IPR000873">
    <property type="entry name" value="AMP-dep_synth/lig_dom"/>
</dbReference>
<dbReference type="AlphaFoldDB" id="A0A225APK7"/>
<dbReference type="OrthoDB" id="6509636at2759"/>
<gene>
    <name evidence="5" type="ORF">UA08_03148</name>
</gene>
<proteinExistence type="inferred from homology"/>
<dbReference type="PANTHER" id="PTHR24096:SF265">
    <property type="entry name" value="ENZYME, PUTATIVE (AFU_ORTHOLOGUE AFUA_5G14270)-RELATED"/>
    <property type="match status" value="1"/>
</dbReference>
<organism evidence="5 6">
    <name type="scientific">Talaromyces atroroseus</name>
    <dbReference type="NCBI Taxonomy" id="1441469"/>
    <lineage>
        <taxon>Eukaryota</taxon>
        <taxon>Fungi</taxon>
        <taxon>Dikarya</taxon>
        <taxon>Ascomycota</taxon>
        <taxon>Pezizomycotina</taxon>
        <taxon>Eurotiomycetes</taxon>
        <taxon>Eurotiomycetidae</taxon>
        <taxon>Eurotiales</taxon>
        <taxon>Trichocomaceae</taxon>
        <taxon>Talaromyces</taxon>
        <taxon>Talaromyces sect. Trachyspermi</taxon>
    </lineage>
</organism>
<keyword evidence="6" id="KW-1185">Reference proteome</keyword>
<evidence type="ECO:0000256" key="2">
    <source>
        <dbReference type="SAM" id="Phobius"/>
    </source>
</evidence>
<dbReference type="GeneID" id="31002903"/>
<evidence type="ECO:0000313" key="5">
    <source>
        <dbReference type="EMBL" id="OKL61423.1"/>
    </source>
</evidence>
<feature type="domain" description="AMP-binding enzyme C-terminal" evidence="4">
    <location>
        <begin position="400"/>
        <end position="480"/>
    </location>
</feature>
<dbReference type="InterPro" id="IPR025110">
    <property type="entry name" value="AMP-bd_C"/>
</dbReference>
<name>A0A225APK7_TALAT</name>
<keyword evidence="2" id="KW-0472">Membrane</keyword>
<evidence type="ECO:0000259" key="3">
    <source>
        <dbReference type="Pfam" id="PF00501"/>
    </source>
</evidence>
<accession>A0A225APK7</accession>
<keyword evidence="2" id="KW-0812">Transmembrane</keyword>
<sequence length="503" mass="55603">MVFKADRQVEIPAKDVLSYIFDNPSYDQNKPILYCMLVLAIIGVGGVFTGTNPSYTSAEIAHHIKASKTKYVISEPEILDPVIITAKENNIPRQNIWIFDPIGQPIPPGWRSWRELLNFGEDDWIRFNDIDTSRKTTAARLFSSGTTGLPKGANITHCNFISQQQLTIFAHPRPYPISRVVALPIFHAAAAPSTHVGALAGGEVIYMMRRFELQLFLRTVEKYGTTEMPTVPPIVLAIVKSPYSRTRPFLKSVRSVTCGAAPLDKSLQARLSELLKDNATFNQVWGMTETSCIATMFPCGEQDHTGSVGRLVPNLEVKLIDDNGNDISAFGVHGEICVRGPTVTPGYFESPQANTDSFDSDGYFKTGDIGYCDEATRKWYIVDRKKELIKVRGFQVAPPELEAVLLSHPQIVDAAVIGISLPGGDGESPRAYVVRQPGSAGARLTEEEVKDYLKSRLASYKALTGGVKFVDNIAKNASGKILKRMLREQSKRELESEILKPKL</sequence>
<evidence type="ECO:0000313" key="6">
    <source>
        <dbReference type="Proteomes" id="UP000214365"/>
    </source>
</evidence>
<dbReference type="RefSeq" id="XP_020121544.1">
    <property type="nucleotide sequence ID" value="XM_020266176.1"/>
</dbReference>
<dbReference type="FunFam" id="3.30.300.30:FF:000007">
    <property type="entry name" value="4-coumarate--CoA ligase 2"/>
    <property type="match status" value="1"/>
</dbReference>